<evidence type="ECO:0000256" key="1">
    <source>
        <dbReference type="ARBA" id="ARBA00004604"/>
    </source>
</evidence>
<evidence type="ECO:0000256" key="9">
    <source>
        <dbReference type="ARBA" id="ARBA00025076"/>
    </source>
</evidence>
<comment type="function">
    <text evidence="9">Involved in nucleolar processing of pre-18S ribosomal RNA. Involved in ribosome biosynthesis.</text>
</comment>
<dbReference type="PANTHER" id="PTHR13457">
    <property type="entry name" value="BAP28"/>
    <property type="match status" value="1"/>
</dbReference>
<dbReference type="EMBL" id="AMGY01000003">
    <property type="protein sequence ID" value="EXJ87369.1"/>
    <property type="molecule type" value="Genomic_DNA"/>
</dbReference>
<evidence type="ECO:0000256" key="10">
    <source>
        <dbReference type="RuleBase" id="RU367065"/>
    </source>
</evidence>
<evidence type="ECO:0000256" key="8">
    <source>
        <dbReference type="ARBA" id="ARBA00023274"/>
    </source>
</evidence>
<dbReference type="STRING" id="1182542.W9YYL3"/>
<dbReference type="Proteomes" id="UP000019478">
    <property type="component" value="Unassembled WGS sequence"/>
</dbReference>
<dbReference type="InterPro" id="IPR040191">
    <property type="entry name" value="UTP10"/>
</dbReference>
<sequence>MTSTFAAQLRTIAANSTNELDLRARRDAHAESLIFDRAVAVKQDWETIYLICLEGFQELCLLDSRLREFELNLYSPQAKDQDREQLSRSQNEALGVVLERCLALLGSKVLLRPGIRAVEWLVRRFRVHVYDTDALLTTFLPYHETPVFRNILSIVPANKITNEWKFLGPYHKIAANVPRHAIVYSAIHNDSFFAVLNNYTLRVCQEGAGHPQLLRFWGSVVVEAITGRLNQVKSGRKEVQRQRLEDALIKIIPILDEGLEIRACPEMTLTCFTIALVLATNSSLEDRVVDSIIKAISPFITNGEADPKSTLACLCVLVSRKNERRVSRDSLEVFLKIRDLDSLMLEVQGQVPVDALCESLINSSLTRLKDSNLSSRLPFVEKLLDLSLNLVEPSATSRFLAALLRKLPSTTPAGSLDSVIQEGIIRTLQRLNDMPTFSAAFPQAVILSGRSLPEVEAIIQGTIEPADGPNLLESNSVGLDEISGPTESNDDLVDSMLATLPTVSTELSFLTNKRSPLFSQLLQVFTLCYRKESTLARFESLPLWQPQTETPSDLLTSFLLRTACSDYPDSQRSAALHFLSKTLQQGSRQDTQLLIPYLTIFLSDPAQPLRRAASSCLLVVQNCMSQSLEEDGDQQKDPEAEYDAVAMTNVKRVPSAHAKKLLTHVYLQNLEECVLDPSHIRRVVENAFDSRSRSSSVGSKVVNVELKKSLKQDLFELLTGCALNSPLIKVQLGIVNLLIGIHKVGSATTSKTLQPVLRRWASLNEAEATSAAGSEGLSLAQVDSTVVQLINAHDKEAVEHTIETLERERLQLRPGLVKAFFDRVATIWKDVRPDSQITAAKLLFDMSFSDDETIAAGSQQVLRSATHPTDVLAGLLDHACSGLAQMQMEVPPKKRRRISHGRESIPKDMVVQLDLADSRLSLALELVEDSKPETHPQLLGGLFDLLITLRRLREKSTSESPYLLTLCLSSILAITDKARETRKPNIDMSSIRADLVTDCVRSTENPQVQATALLLLASLASIAPDRILHTIMPIFTFMGTGILSRDDERSVYVTNQAIDQIVPPLVGTLKRQDANNLVHATSSLLSSLVTAYDHIPQHRRVAFYRRLLDRLGADDFAFAMIALLASRRPQEDMSSFLSVLTADLPAASQLLTHRKILALARDIFSDNPHNAEPLLDVNKSTKTDKKEQISVLLLETAWRLLDTKVLKAQVKKLQKMDKAETEPFWAEYRMCLQGLLAMLKSLKGQPSSSTRKCLSALLGLPSLAELLGIMPDLLQEMELVGDPELPPLALRVLAAQLQRNPSKDSKTQAEAMSFLPTVETIIRTTSDEVFRHAAIACLDRLVEAYGRKSPETIISASSILIEGERGLSSEHSRTQIMSLLCLASMLEVLKEAAVPIVPQAMPKVLNLLRASLTDGGRNEELHNAAFTLIASFLSYVAFMVSDENVVEILELSYRSCMAKMEASCKEARTETLTLLAHKGDLVTIATSLSQAWKAVSDDVGFEVEAITEYIDLLSQSVERNSKSTVVRAAETISTFILQVLDLRRLSLTSTSQETKLEISPDDIDAIESRLHAVSITFIYKLNDSTFRPIFESWVDWALKAPDLGGAEFSDQARTARRTSLFALGEHLFGTLKSIVTSYASYVLDAANEVLQSVVESHQATTRTMTEDQLRLYQSTLTLLTTALAHDADSFFAAPSHFSPLSTLLVSQLTLASSKSPKALRMAVFNHVIPTIVGLATATQDTPAHHHALNHGLCQLRHDTSAGVRLAAIRTQLALTEAEDVGEEWVNNVVVGTSTEGVGGSGETMVYVNESLEDDDEEVENEVRKWVRLVREMVGEDIFEV</sequence>
<dbReference type="eggNOG" id="KOG1837">
    <property type="taxonomic scope" value="Eukaryota"/>
</dbReference>
<dbReference type="GO" id="GO:0000462">
    <property type="term" value="P:maturation of SSU-rRNA from tricistronic rRNA transcript (SSU-rRNA, 5.8S rRNA, LSU-rRNA)"/>
    <property type="evidence" value="ECO:0007669"/>
    <property type="project" value="TreeGrafter"/>
</dbReference>
<feature type="domain" description="BP28 C-terminal" evidence="11">
    <location>
        <begin position="1522"/>
        <end position="1690"/>
    </location>
</feature>
<reference evidence="12 13" key="1">
    <citation type="submission" date="2013-03" db="EMBL/GenBank/DDBJ databases">
        <title>The Genome Sequence of Capronia epimyces CBS 606.96.</title>
        <authorList>
            <consortium name="The Broad Institute Genomics Platform"/>
            <person name="Cuomo C."/>
            <person name="de Hoog S."/>
            <person name="Gorbushina A."/>
            <person name="Walker B."/>
            <person name="Young S.K."/>
            <person name="Zeng Q."/>
            <person name="Gargeya S."/>
            <person name="Fitzgerald M."/>
            <person name="Haas B."/>
            <person name="Abouelleil A."/>
            <person name="Allen A.W."/>
            <person name="Alvarado L."/>
            <person name="Arachchi H.M."/>
            <person name="Berlin A.M."/>
            <person name="Chapman S.B."/>
            <person name="Gainer-Dewar J."/>
            <person name="Goldberg J."/>
            <person name="Griggs A."/>
            <person name="Gujja S."/>
            <person name="Hansen M."/>
            <person name="Howarth C."/>
            <person name="Imamovic A."/>
            <person name="Ireland A."/>
            <person name="Larimer J."/>
            <person name="McCowan C."/>
            <person name="Murphy C."/>
            <person name="Pearson M."/>
            <person name="Poon T.W."/>
            <person name="Priest M."/>
            <person name="Roberts A."/>
            <person name="Saif S."/>
            <person name="Shea T."/>
            <person name="Sisk P."/>
            <person name="Sykes S."/>
            <person name="Wortman J."/>
            <person name="Nusbaum C."/>
            <person name="Birren B."/>
        </authorList>
    </citation>
    <scope>NUCLEOTIDE SEQUENCE [LARGE SCALE GENOMIC DNA]</scope>
    <source>
        <strain evidence="12 13">CBS 606.96</strain>
    </source>
</reference>
<dbReference type="GeneID" id="19168448"/>
<dbReference type="GO" id="GO:0032040">
    <property type="term" value="C:small-subunit processome"/>
    <property type="evidence" value="ECO:0007669"/>
    <property type="project" value="TreeGrafter"/>
</dbReference>
<evidence type="ECO:0000256" key="5">
    <source>
        <dbReference type="ARBA" id="ARBA00022517"/>
    </source>
</evidence>
<keyword evidence="13" id="KW-1185">Reference proteome</keyword>
<dbReference type="GO" id="GO:0034455">
    <property type="term" value="C:t-UTP complex"/>
    <property type="evidence" value="ECO:0007669"/>
    <property type="project" value="TreeGrafter"/>
</dbReference>
<evidence type="ECO:0000256" key="4">
    <source>
        <dbReference type="ARBA" id="ARBA00015399"/>
    </source>
</evidence>
<comment type="subunit">
    <text evidence="3 10">Component of the ribosomal small subunit (SSU) processome.</text>
</comment>
<gene>
    <name evidence="12" type="ORF">A1O3_04328</name>
</gene>
<dbReference type="Gene3D" id="1.25.10.10">
    <property type="entry name" value="Leucine-rich Repeat Variant"/>
    <property type="match status" value="1"/>
</dbReference>
<evidence type="ECO:0000259" key="11">
    <source>
        <dbReference type="SMART" id="SM01036"/>
    </source>
</evidence>
<keyword evidence="6 10" id="KW-0698">rRNA processing</keyword>
<comment type="caution">
    <text evidence="12">The sequence shown here is derived from an EMBL/GenBank/DDBJ whole genome shotgun (WGS) entry which is preliminary data.</text>
</comment>
<protein>
    <recommendedName>
        <fullName evidence="4 10">U3 small nucleolar RNA-associated protein 10</fullName>
    </recommendedName>
</protein>
<dbReference type="GO" id="GO:0030515">
    <property type="term" value="F:snoRNA binding"/>
    <property type="evidence" value="ECO:0007669"/>
    <property type="project" value="TreeGrafter"/>
</dbReference>
<dbReference type="InterPro" id="IPR016024">
    <property type="entry name" value="ARM-type_fold"/>
</dbReference>
<dbReference type="GO" id="GO:0030686">
    <property type="term" value="C:90S preribosome"/>
    <property type="evidence" value="ECO:0007669"/>
    <property type="project" value="TreeGrafter"/>
</dbReference>
<keyword evidence="8 10" id="KW-0687">Ribonucleoprotein</keyword>
<accession>W9YYL3</accession>
<evidence type="ECO:0000256" key="2">
    <source>
        <dbReference type="ARBA" id="ARBA00010559"/>
    </source>
</evidence>
<evidence type="ECO:0000256" key="6">
    <source>
        <dbReference type="ARBA" id="ARBA00022552"/>
    </source>
</evidence>
<dbReference type="InterPro" id="IPR022125">
    <property type="entry name" value="U3snoRNP10_N"/>
</dbReference>
<dbReference type="HOGENOM" id="CLU_001128_3_1_1"/>
<dbReference type="GO" id="GO:0045943">
    <property type="term" value="P:positive regulation of transcription by RNA polymerase I"/>
    <property type="evidence" value="ECO:0007669"/>
    <property type="project" value="TreeGrafter"/>
</dbReference>
<dbReference type="PANTHER" id="PTHR13457:SF1">
    <property type="entry name" value="HEAT REPEAT-CONTAINING PROTEIN 1"/>
    <property type="match status" value="1"/>
</dbReference>
<dbReference type="RefSeq" id="XP_007732648.1">
    <property type="nucleotide sequence ID" value="XM_007734458.1"/>
</dbReference>
<comment type="subcellular location">
    <subcellularLocation>
        <location evidence="1 10">Nucleus</location>
        <location evidence="1 10">Nucleolus</location>
    </subcellularLocation>
</comment>
<dbReference type="SUPFAM" id="SSF48371">
    <property type="entry name" value="ARM repeat"/>
    <property type="match status" value="2"/>
</dbReference>
<keyword evidence="7 10" id="KW-0539">Nucleus</keyword>
<evidence type="ECO:0000313" key="13">
    <source>
        <dbReference type="Proteomes" id="UP000019478"/>
    </source>
</evidence>
<dbReference type="InterPro" id="IPR011989">
    <property type="entry name" value="ARM-like"/>
</dbReference>
<dbReference type="Pfam" id="PF08146">
    <property type="entry name" value="BP28CT"/>
    <property type="match status" value="1"/>
</dbReference>
<dbReference type="Pfam" id="PF12397">
    <property type="entry name" value="U3snoRNP10"/>
    <property type="match status" value="1"/>
</dbReference>
<proteinExistence type="inferred from homology"/>
<dbReference type="OrthoDB" id="31183at2759"/>
<comment type="similarity">
    <text evidence="2 10">Belongs to the HEATR1/UTP10 family.</text>
</comment>
<keyword evidence="5 10" id="KW-0690">Ribosome biogenesis</keyword>
<evidence type="ECO:0000256" key="3">
    <source>
        <dbReference type="ARBA" id="ARBA00011399"/>
    </source>
</evidence>
<dbReference type="SMART" id="SM01036">
    <property type="entry name" value="BP28CT"/>
    <property type="match status" value="1"/>
</dbReference>
<dbReference type="InterPro" id="IPR012954">
    <property type="entry name" value="BP28_C_dom"/>
</dbReference>
<name>W9YYL3_9EURO</name>
<organism evidence="12 13">
    <name type="scientific">Capronia epimyces CBS 606.96</name>
    <dbReference type="NCBI Taxonomy" id="1182542"/>
    <lineage>
        <taxon>Eukaryota</taxon>
        <taxon>Fungi</taxon>
        <taxon>Dikarya</taxon>
        <taxon>Ascomycota</taxon>
        <taxon>Pezizomycotina</taxon>
        <taxon>Eurotiomycetes</taxon>
        <taxon>Chaetothyriomycetidae</taxon>
        <taxon>Chaetothyriales</taxon>
        <taxon>Herpotrichiellaceae</taxon>
        <taxon>Capronia</taxon>
    </lineage>
</organism>
<evidence type="ECO:0000313" key="12">
    <source>
        <dbReference type="EMBL" id="EXJ87369.1"/>
    </source>
</evidence>
<evidence type="ECO:0000256" key="7">
    <source>
        <dbReference type="ARBA" id="ARBA00023242"/>
    </source>
</evidence>